<gene>
    <name evidence="2" type="ORF">SAMN05216587_101523</name>
</gene>
<dbReference type="RefSeq" id="WP_081351228.1">
    <property type="nucleotide sequence ID" value="NZ_FOJX01000001.1"/>
</dbReference>
<protein>
    <submittedName>
        <fullName evidence="2">Fructosamine-3-kinase</fullName>
    </submittedName>
</protein>
<dbReference type="Gene3D" id="3.90.1200.10">
    <property type="match status" value="1"/>
</dbReference>
<dbReference type="PIRSF" id="PIRSF006221">
    <property type="entry name" value="Ketosamine-3-kinase"/>
    <property type="match status" value="1"/>
</dbReference>
<comment type="similarity">
    <text evidence="1">Belongs to the fructosamine kinase family.</text>
</comment>
<evidence type="ECO:0000313" key="3">
    <source>
        <dbReference type="Proteomes" id="UP000183843"/>
    </source>
</evidence>
<dbReference type="SUPFAM" id="SSF56112">
    <property type="entry name" value="Protein kinase-like (PK-like)"/>
    <property type="match status" value="1"/>
</dbReference>
<dbReference type="EMBL" id="FOJX01000001">
    <property type="protein sequence ID" value="SFA74494.1"/>
    <property type="molecule type" value="Genomic_DNA"/>
</dbReference>
<dbReference type="Gene3D" id="3.30.200.20">
    <property type="entry name" value="Phosphorylase Kinase, domain 1"/>
    <property type="match status" value="1"/>
</dbReference>
<reference evidence="2 3" key="1">
    <citation type="submission" date="2016-10" db="EMBL/GenBank/DDBJ databases">
        <authorList>
            <person name="de Groot N.N."/>
        </authorList>
    </citation>
    <scope>NUCLEOTIDE SEQUENCE [LARGE SCALE GENOMIC DNA]</scope>
    <source>
        <strain evidence="2 3">L14</strain>
    </source>
</reference>
<accession>A0A1I0VDQ8</accession>
<dbReference type="PANTHER" id="PTHR12149:SF8">
    <property type="entry name" value="PROTEIN-RIBULOSAMINE 3-KINASE"/>
    <property type="match status" value="1"/>
</dbReference>
<sequence>MELADVIRQLYGEEAYITDKAEISGGDINDAYRLYLSNGENLFIKINANAKDDFFAAEKAGLEALHKAGAVTPSVIAYGKTKDNLSYLLLNYVRSSRPKRTYWEDLGHMLAQVHCAPVKAITGNSRFGFSADNYIGQTRQKNTRTDSWIDFFRTSRLKAQMELADGYFDKADRQMCQNLLDNLDKYLVEPEFSSLIHGDLWSGNVMPDQNGSPMLIDPAVYIGHHEADIAMTELFGGFSPEFYDAYHEIIPKESGYAERRDLYNLYHLLNHLNLFGQSYLSAVKRILKHYSQR</sequence>
<keyword evidence="1" id="KW-0808">Transferase</keyword>
<dbReference type="GO" id="GO:0016301">
    <property type="term" value="F:kinase activity"/>
    <property type="evidence" value="ECO:0007669"/>
    <property type="project" value="UniProtKB-UniRule"/>
</dbReference>
<organism evidence="2 3">
    <name type="scientific">Selenomonas ruminantium</name>
    <dbReference type="NCBI Taxonomy" id="971"/>
    <lineage>
        <taxon>Bacteria</taxon>
        <taxon>Bacillati</taxon>
        <taxon>Bacillota</taxon>
        <taxon>Negativicutes</taxon>
        <taxon>Selenomonadales</taxon>
        <taxon>Selenomonadaceae</taxon>
        <taxon>Selenomonas</taxon>
    </lineage>
</organism>
<proteinExistence type="inferred from homology"/>
<dbReference type="Pfam" id="PF03881">
    <property type="entry name" value="Fructosamin_kin"/>
    <property type="match status" value="1"/>
</dbReference>
<dbReference type="InterPro" id="IPR011009">
    <property type="entry name" value="Kinase-like_dom_sf"/>
</dbReference>
<name>A0A1I0VDQ8_SELRU</name>
<dbReference type="PANTHER" id="PTHR12149">
    <property type="entry name" value="FRUCTOSAMINE 3 KINASE-RELATED PROTEIN"/>
    <property type="match status" value="1"/>
</dbReference>
<evidence type="ECO:0000313" key="2">
    <source>
        <dbReference type="EMBL" id="SFA74494.1"/>
    </source>
</evidence>
<dbReference type="AlphaFoldDB" id="A0A1I0VDQ8"/>
<dbReference type="InterPro" id="IPR016477">
    <property type="entry name" value="Fructo-/Ketosamine-3-kinase"/>
</dbReference>
<evidence type="ECO:0000256" key="1">
    <source>
        <dbReference type="PIRNR" id="PIRNR006221"/>
    </source>
</evidence>
<dbReference type="Proteomes" id="UP000183843">
    <property type="component" value="Unassembled WGS sequence"/>
</dbReference>
<keyword evidence="1 2" id="KW-0418">Kinase</keyword>